<feature type="transmembrane region" description="Helical" evidence="8">
    <location>
        <begin position="440"/>
        <end position="461"/>
    </location>
</feature>
<dbReference type="PANTHER" id="PTHR48022:SF2">
    <property type="entry name" value="PLASTIDIC GLUCOSE TRANSPORTER 4"/>
    <property type="match status" value="1"/>
</dbReference>
<dbReference type="InterPro" id="IPR003663">
    <property type="entry name" value="Sugar/inositol_transpt"/>
</dbReference>
<feature type="transmembrane region" description="Helical" evidence="8">
    <location>
        <begin position="344"/>
        <end position="363"/>
    </location>
</feature>
<gene>
    <name evidence="10" type="ORF">LY90DRAFT_666731</name>
</gene>
<dbReference type="InterPro" id="IPR020846">
    <property type="entry name" value="MFS_dom"/>
</dbReference>
<comment type="similarity">
    <text evidence="2 7">Belongs to the major facilitator superfamily. Sugar transporter (TC 2.A.1.1) family.</text>
</comment>
<dbReference type="Proteomes" id="UP000193920">
    <property type="component" value="Unassembled WGS sequence"/>
</dbReference>
<feature type="domain" description="Major facilitator superfamily (MFS) profile" evidence="9">
    <location>
        <begin position="12"/>
        <end position="467"/>
    </location>
</feature>
<dbReference type="InterPro" id="IPR036259">
    <property type="entry name" value="MFS_trans_sf"/>
</dbReference>
<evidence type="ECO:0000256" key="5">
    <source>
        <dbReference type="ARBA" id="ARBA00022989"/>
    </source>
</evidence>
<feature type="transmembrane region" description="Helical" evidence="8">
    <location>
        <begin position="317"/>
        <end position="337"/>
    </location>
</feature>
<dbReference type="GO" id="GO:0016020">
    <property type="term" value="C:membrane"/>
    <property type="evidence" value="ECO:0007669"/>
    <property type="project" value="UniProtKB-SubCell"/>
</dbReference>
<keyword evidence="3 7" id="KW-0813">Transport</keyword>
<keyword evidence="6 8" id="KW-0472">Membrane</keyword>
<sequence>MSKNYNKRLLFYTIINSVGFFIFGWETIMLNILYSMRPSFGAQFGLYTFDPKKHYWAESEDKNLREMIITPSFTFGGIVGILINFCLMDTIGRVKSLRIGSFIYFVGTCFQVFGSTMTTFVIGRTICGCASGIALSLGNVYLAEISPKQVRGKTGITCALGLNGGMFISSLFETLCLKLITKNMTAQWRVAVGGLLVPSALFLILVWFLPESPRYLLLKRKEDEALKNLAYIRQKESTDPSIIGEFRGISFGVNKQLAHGASSWLDFFRSKSMIYRMIVVIILQLLHQFVGISVIGFYSTQIYSKYLGLSLEKYGAWLNTLSQFISFALAIPAIHFVEKIGRRLLFIWGAIGLGVCMYAIYGLCHIVDATGIKALGWICVGFIYLYNITYAWTWASVVYVWQAEVFPIRIRAKATTIGNIFHQFGGILVSSTTTTLMKYLSYYIFIIYGTFCILGAIFSYLCVKETKGIPLEEMDYLYGKKPEEPTKDIKKEIEEDRNINKKMECDITEA</sequence>
<keyword evidence="11" id="KW-1185">Reference proteome</keyword>
<name>A0A1Y2EPB5_9FUNG</name>
<evidence type="ECO:0000256" key="7">
    <source>
        <dbReference type="RuleBase" id="RU003346"/>
    </source>
</evidence>
<dbReference type="NCBIfam" id="TIGR00879">
    <property type="entry name" value="SP"/>
    <property type="match status" value="1"/>
</dbReference>
<dbReference type="STRING" id="1754190.A0A1Y2EPB5"/>
<evidence type="ECO:0000313" key="10">
    <source>
        <dbReference type="EMBL" id="ORY73358.1"/>
    </source>
</evidence>
<feature type="transmembrane region" description="Helical" evidence="8">
    <location>
        <begin position="9"/>
        <end position="34"/>
    </location>
</feature>
<reference evidence="10 11" key="1">
    <citation type="submission" date="2016-08" db="EMBL/GenBank/DDBJ databases">
        <title>A Parts List for Fungal Cellulosomes Revealed by Comparative Genomics.</title>
        <authorList>
            <consortium name="DOE Joint Genome Institute"/>
            <person name="Haitjema C.H."/>
            <person name="Gilmore S.P."/>
            <person name="Henske J.K."/>
            <person name="Solomon K.V."/>
            <person name="De Groot R."/>
            <person name="Kuo A."/>
            <person name="Mondo S.J."/>
            <person name="Salamov A.A."/>
            <person name="Labutti K."/>
            <person name="Zhao Z."/>
            <person name="Chiniquy J."/>
            <person name="Barry K."/>
            <person name="Brewer H.M."/>
            <person name="Purvine S.O."/>
            <person name="Wright A.T."/>
            <person name="Boxma B."/>
            <person name="Van Alen T."/>
            <person name="Hackstein J.H."/>
            <person name="Baker S.E."/>
            <person name="Grigoriev I.V."/>
            <person name="O'Malley M.A."/>
        </authorList>
    </citation>
    <scope>NUCLEOTIDE SEQUENCE [LARGE SCALE GENOMIC DNA]</scope>
    <source>
        <strain evidence="10 11">G1</strain>
    </source>
</reference>
<dbReference type="InterPro" id="IPR050360">
    <property type="entry name" value="MFS_Sugar_Transporters"/>
</dbReference>
<dbReference type="InterPro" id="IPR005828">
    <property type="entry name" value="MFS_sugar_transport-like"/>
</dbReference>
<evidence type="ECO:0000256" key="2">
    <source>
        <dbReference type="ARBA" id="ARBA00010992"/>
    </source>
</evidence>
<comment type="caution">
    <text evidence="10">The sequence shown here is derived from an EMBL/GenBank/DDBJ whole genome shotgun (WGS) entry which is preliminary data.</text>
</comment>
<dbReference type="Gene3D" id="1.20.1250.20">
    <property type="entry name" value="MFS general substrate transporter like domains"/>
    <property type="match status" value="1"/>
</dbReference>
<evidence type="ECO:0000256" key="8">
    <source>
        <dbReference type="SAM" id="Phobius"/>
    </source>
</evidence>
<dbReference type="PANTHER" id="PTHR48022">
    <property type="entry name" value="PLASTIDIC GLUCOSE TRANSPORTER 4"/>
    <property type="match status" value="1"/>
</dbReference>
<feature type="transmembrane region" description="Helical" evidence="8">
    <location>
        <begin position="154"/>
        <end position="180"/>
    </location>
</feature>
<dbReference type="OrthoDB" id="4044674at2759"/>
<organism evidence="10 11">
    <name type="scientific">Neocallimastix californiae</name>
    <dbReference type="NCBI Taxonomy" id="1754190"/>
    <lineage>
        <taxon>Eukaryota</taxon>
        <taxon>Fungi</taxon>
        <taxon>Fungi incertae sedis</taxon>
        <taxon>Chytridiomycota</taxon>
        <taxon>Chytridiomycota incertae sedis</taxon>
        <taxon>Neocallimastigomycetes</taxon>
        <taxon>Neocallimastigales</taxon>
        <taxon>Neocallimastigaceae</taxon>
        <taxon>Neocallimastix</taxon>
    </lineage>
</organism>
<accession>A0A1Y2EPB5</accession>
<dbReference type="GO" id="GO:0005351">
    <property type="term" value="F:carbohydrate:proton symporter activity"/>
    <property type="evidence" value="ECO:0007669"/>
    <property type="project" value="TreeGrafter"/>
</dbReference>
<feature type="transmembrane region" description="Helical" evidence="8">
    <location>
        <begin position="375"/>
        <end position="401"/>
    </location>
</feature>
<feature type="transmembrane region" description="Helical" evidence="8">
    <location>
        <begin position="186"/>
        <end position="209"/>
    </location>
</feature>
<protein>
    <submittedName>
        <fullName evidence="10">General substrate transporter</fullName>
    </submittedName>
</protein>
<keyword evidence="5 8" id="KW-1133">Transmembrane helix</keyword>
<evidence type="ECO:0000313" key="11">
    <source>
        <dbReference type="Proteomes" id="UP000193920"/>
    </source>
</evidence>
<dbReference type="Pfam" id="PF00083">
    <property type="entry name" value="Sugar_tr"/>
    <property type="match status" value="1"/>
</dbReference>
<evidence type="ECO:0000256" key="1">
    <source>
        <dbReference type="ARBA" id="ARBA00004141"/>
    </source>
</evidence>
<proteinExistence type="inferred from homology"/>
<dbReference type="PROSITE" id="PS50850">
    <property type="entry name" value="MFS"/>
    <property type="match status" value="1"/>
</dbReference>
<feature type="transmembrane region" description="Helical" evidence="8">
    <location>
        <begin position="99"/>
        <end position="116"/>
    </location>
</feature>
<dbReference type="PRINTS" id="PR00171">
    <property type="entry name" value="SUGRTRNSPORT"/>
</dbReference>
<evidence type="ECO:0000256" key="6">
    <source>
        <dbReference type="ARBA" id="ARBA00023136"/>
    </source>
</evidence>
<evidence type="ECO:0000256" key="3">
    <source>
        <dbReference type="ARBA" id="ARBA00022448"/>
    </source>
</evidence>
<feature type="transmembrane region" description="Helical" evidence="8">
    <location>
        <begin position="274"/>
        <end position="297"/>
    </location>
</feature>
<dbReference type="EMBL" id="MCOG01000034">
    <property type="protein sequence ID" value="ORY73358.1"/>
    <property type="molecule type" value="Genomic_DNA"/>
</dbReference>
<comment type="subcellular location">
    <subcellularLocation>
        <location evidence="1">Membrane</location>
        <topology evidence="1">Multi-pass membrane protein</topology>
    </subcellularLocation>
</comment>
<evidence type="ECO:0000259" key="9">
    <source>
        <dbReference type="PROSITE" id="PS50850"/>
    </source>
</evidence>
<dbReference type="SUPFAM" id="SSF103473">
    <property type="entry name" value="MFS general substrate transporter"/>
    <property type="match status" value="1"/>
</dbReference>
<feature type="transmembrane region" description="Helical" evidence="8">
    <location>
        <begin position="122"/>
        <end position="142"/>
    </location>
</feature>
<evidence type="ECO:0000256" key="4">
    <source>
        <dbReference type="ARBA" id="ARBA00022692"/>
    </source>
</evidence>
<feature type="transmembrane region" description="Helical" evidence="8">
    <location>
        <begin position="68"/>
        <end position="87"/>
    </location>
</feature>
<dbReference type="AlphaFoldDB" id="A0A1Y2EPB5"/>
<keyword evidence="4 8" id="KW-0812">Transmembrane</keyword>